<dbReference type="InterPro" id="IPR036291">
    <property type="entry name" value="NAD(P)-bd_dom_sf"/>
</dbReference>
<dbReference type="InterPro" id="IPR020904">
    <property type="entry name" value="Sc_DH/Rdtase_CS"/>
</dbReference>
<dbReference type="SMART" id="SM00822">
    <property type="entry name" value="PKS_KR"/>
    <property type="match status" value="1"/>
</dbReference>
<protein>
    <recommendedName>
        <fullName evidence="3">Ketoreductase domain-containing protein</fullName>
    </recommendedName>
</protein>
<dbReference type="NCBIfam" id="NF009466">
    <property type="entry name" value="PRK12826.1-2"/>
    <property type="match status" value="1"/>
</dbReference>
<dbReference type="GO" id="GO:0016491">
    <property type="term" value="F:oxidoreductase activity"/>
    <property type="evidence" value="ECO:0007669"/>
    <property type="project" value="UniProtKB-KW"/>
</dbReference>
<dbReference type="Gene3D" id="3.40.50.720">
    <property type="entry name" value="NAD(P)-binding Rossmann-like Domain"/>
    <property type="match status" value="1"/>
</dbReference>
<dbReference type="Pfam" id="PF13561">
    <property type="entry name" value="adh_short_C2"/>
    <property type="match status" value="1"/>
</dbReference>
<evidence type="ECO:0000259" key="3">
    <source>
        <dbReference type="SMART" id="SM00822"/>
    </source>
</evidence>
<accession>X1VWL6</accession>
<comment type="caution">
    <text evidence="4">The sequence shown here is derived from an EMBL/GenBank/DDBJ whole genome shotgun (WGS) entry which is preliminary data.</text>
</comment>
<sequence>DAISLSLLGQVSIVTGGSRGLGRVIALLFAQAGANVVVNYVKNKTAAEELKEEAEKYGVEVLVEQGNIANYADCKRILENTLRQFNKVNILVNNAGIWEPGNIGDIAPDSWQRVIDVNLTGVYNFTNLVVPVMKEQKCGNIINISSRCSRRGEAGSSAYVAAKAALNGFTRSIAIELGAYNIRANGVAPAWIYTDMVYEHLGKQGVKEKILKTIPLGRIGDPEDVANLCLFLASDLSSYLTGETIFLTGGSI</sequence>
<keyword evidence="2" id="KW-0560">Oxidoreductase</keyword>
<dbReference type="FunFam" id="3.40.50.720:FF:000173">
    <property type="entry name" value="3-oxoacyl-[acyl-carrier protein] reductase"/>
    <property type="match status" value="1"/>
</dbReference>
<dbReference type="PANTHER" id="PTHR42879:SF2">
    <property type="entry name" value="3-OXOACYL-[ACYL-CARRIER-PROTEIN] REDUCTASE FABG"/>
    <property type="match status" value="1"/>
</dbReference>
<dbReference type="GO" id="GO:0032787">
    <property type="term" value="P:monocarboxylic acid metabolic process"/>
    <property type="evidence" value="ECO:0007669"/>
    <property type="project" value="UniProtKB-ARBA"/>
</dbReference>
<feature type="non-terminal residue" evidence="4">
    <location>
        <position position="1"/>
    </location>
</feature>
<dbReference type="PROSITE" id="PS00061">
    <property type="entry name" value="ADH_SHORT"/>
    <property type="match status" value="1"/>
</dbReference>
<evidence type="ECO:0000313" key="4">
    <source>
        <dbReference type="EMBL" id="GAJ15615.1"/>
    </source>
</evidence>
<dbReference type="PRINTS" id="PR00080">
    <property type="entry name" value="SDRFAMILY"/>
</dbReference>
<comment type="similarity">
    <text evidence="1">Belongs to the short-chain dehydrogenases/reductases (SDR) family.</text>
</comment>
<dbReference type="EMBL" id="BARW01026160">
    <property type="protein sequence ID" value="GAJ15615.1"/>
    <property type="molecule type" value="Genomic_DNA"/>
</dbReference>
<gene>
    <name evidence="4" type="ORF">S12H4_42708</name>
</gene>
<evidence type="ECO:0000256" key="1">
    <source>
        <dbReference type="ARBA" id="ARBA00006484"/>
    </source>
</evidence>
<reference evidence="4" key="1">
    <citation type="journal article" date="2014" name="Front. Microbiol.">
        <title>High frequency of phylogenetically diverse reductive dehalogenase-homologous genes in deep subseafloor sedimentary metagenomes.</title>
        <authorList>
            <person name="Kawai M."/>
            <person name="Futagami T."/>
            <person name="Toyoda A."/>
            <person name="Takaki Y."/>
            <person name="Nishi S."/>
            <person name="Hori S."/>
            <person name="Arai W."/>
            <person name="Tsubouchi T."/>
            <person name="Morono Y."/>
            <person name="Uchiyama I."/>
            <person name="Ito T."/>
            <person name="Fujiyama A."/>
            <person name="Inagaki F."/>
            <person name="Takami H."/>
        </authorList>
    </citation>
    <scope>NUCLEOTIDE SEQUENCE</scope>
    <source>
        <strain evidence="4">Expedition CK06-06</strain>
    </source>
</reference>
<dbReference type="InterPro" id="IPR002347">
    <property type="entry name" value="SDR_fam"/>
</dbReference>
<dbReference type="PANTHER" id="PTHR42879">
    <property type="entry name" value="3-OXOACYL-(ACYL-CARRIER-PROTEIN) REDUCTASE"/>
    <property type="match status" value="1"/>
</dbReference>
<dbReference type="InterPro" id="IPR050259">
    <property type="entry name" value="SDR"/>
</dbReference>
<organism evidence="4">
    <name type="scientific">marine sediment metagenome</name>
    <dbReference type="NCBI Taxonomy" id="412755"/>
    <lineage>
        <taxon>unclassified sequences</taxon>
        <taxon>metagenomes</taxon>
        <taxon>ecological metagenomes</taxon>
    </lineage>
</organism>
<name>X1VWL6_9ZZZZ</name>
<dbReference type="SUPFAM" id="SSF51735">
    <property type="entry name" value="NAD(P)-binding Rossmann-fold domains"/>
    <property type="match status" value="1"/>
</dbReference>
<dbReference type="AlphaFoldDB" id="X1VWL6"/>
<proteinExistence type="inferred from homology"/>
<evidence type="ECO:0000256" key="2">
    <source>
        <dbReference type="ARBA" id="ARBA00023002"/>
    </source>
</evidence>
<dbReference type="PRINTS" id="PR00081">
    <property type="entry name" value="GDHRDH"/>
</dbReference>
<feature type="domain" description="Ketoreductase" evidence="3">
    <location>
        <begin position="10"/>
        <end position="200"/>
    </location>
</feature>
<dbReference type="InterPro" id="IPR057326">
    <property type="entry name" value="KR_dom"/>
</dbReference>
<dbReference type="NCBIfam" id="NF005559">
    <property type="entry name" value="PRK07231.1"/>
    <property type="match status" value="1"/>
</dbReference>